<dbReference type="AlphaFoldDB" id="X1QU60"/>
<feature type="non-terminal residue" evidence="2">
    <location>
        <position position="1"/>
    </location>
</feature>
<name>X1QU60_9ZZZZ</name>
<dbReference type="InterPro" id="IPR036116">
    <property type="entry name" value="FN3_sf"/>
</dbReference>
<sequence>SEGWRIAGRWKHLVILSPPDGNFLRVVDLRNDIETLRPNAPGDEATQSRYPNTGEANWENVDEETPDEWDTYNYASSDDTWCRDLYSLPTSAIPPEHTISSVKIIWRAKRSTNVGYGKPSLRSNSTTTDGTQVTLTGGWVTYSQQWNNNPADGQPWELADINALQIGTNLYRVGETIYYEPADTQLYVEITHSAVVAPTVTTPAVSDIGTTTATGNGNITDNGGENCSKRGVCWNTTGNPTVADSKSEETDSFGTGAFARPMTGLTPGQHYYVKAYAYNSAGYGYGSQVEFTTKETKTKTCTLAARLRKTREEAYSLAGRLFKTQTKDYTATAKLIKRIPKTYTLAARLLKLQTKPYTLTGKLVRPYTKECSLTAKIVKRQTKEYSLAARLFKTQTKDYTLAARLLKTQGKTYSLAGRLLKTRTQAYTLAAQLIERLTKDYTLAARLKKTQTKAYTLASRLLKTCTKGYTLAARLTKLAQTKTYTLAARPTDWGYGAEKSAATLLYKTKTYSLAGRLLKTQTMAYTLGARLRKTQEKAYSLAARLFSTLTKEYSLSAKLV</sequence>
<evidence type="ECO:0008006" key="3">
    <source>
        <dbReference type="Google" id="ProtNLM"/>
    </source>
</evidence>
<dbReference type="Gene3D" id="2.60.40.10">
    <property type="entry name" value="Immunoglobulins"/>
    <property type="match status" value="1"/>
</dbReference>
<dbReference type="SUPFAM" id="SSF49265">
    <property type="entry name" value="Fibronectin type III"/>
    <property type="match status" value="1"/>
</dbReference>
<evidence type="ECO:0000256" key="1">
    <source>
        <dbReference type="SAM" id="MobiDB-lite"/>
    </source>
</evidence>
<proteinExistence type="predicted"/>
<evidence type="ECO:0000313" key="2">
    <source>
        <dbReference type="EMBL" id="GAI72097.1"/>
    </source>
</evidence>
<feature type="non-terminal residue" evidence="2">
    <location>
        <position position="560"/>
    </location>
</feature>
<accession>X1QU60</accession>
<reference evidence="2" key="1">
    <citation type="journal article" date="2014" name="Front. Microbiol.">
        <title>High frequency of phylogenetically diverse reductive dehalogenase-homologous genes in deep subseafloor sedimentary metagenomes.</title>
        <authorList>
            <person name="Kawai M."/>
            <person name="Futagami T."/>
            <person name="Toyoda A."/>
            <person name="Takaki Y."/>
            <person name="Nishi S."/>
            <person name="Hori S."/>
            <person name="Arai W."/>
            <person name="Tsubouchi T."/>
            <person name="Morono Y."/>
            <person name="Uchiyama I."/>
            <person name="Ito T."/>
            <person name="Fujiyama A."/>
            <person name="Inagaki F."/>
            <person name="Takami H."/>
        </authorList>
    </citation>
    <scope>NUCLEOTIDE SEQUENCE</scope>
    <source>
        <strain evidence="2">Expedition CK06-06</strain>
    </source>
</reference>
<feature type="region of interest" description="Disordered" evidence="1">
    <location>
        <begin position="36"/>
        <end position="64"/>
    </location>
</feature>
<organism evidence="2">
    <name type="scientific">marine sediment metagenome</name>
    <dbReference type="NCBI Taxonomy" id="412755"/>
    <lineage>
        <taxon>unclassified sequences</taxon>
        <taxon>metagenomes</taxon>
        <taxon>ecological metagenomes</taxon>
    </lineage>
</organism>
<comment type="caution">
    <text evidence="2">The sequence shown here is derived from an EMBL/GenBank/DDBJ whole genome shotgun (WGS) entry which is preliminary data.</text>
</comment>
<gene>
    <name evidence="2" type="ORF">S12H4_03748</name>
</gene>
<dbReference type="EMBL" id="BARW01001087">
    <property type="protein sequence ID" value="GAI72097.1"/>
    <property type="molecule type" value="Genomic_DNA"/>
</dbReference>
<feature type="compositionally biased region" description="Polar residues" evidence="1">
    <location>
        <begin position="45"/>
        <end position="55"/>
    </location>
</feature>
<dbReference type="InterPro" id="IPR013783">
    <property type="entry name" value="Ig-like_fold"/>
</dbReference>
<protein>
    <recommendedName>
        <fullName evidence="3">Fibronectin type-III domain-containing protein</fullName>
    </recommendedName>
</protein>